<dbReference type="NCBIfam" id="TIGR01125">
    <property type="entry name" value="30S ribosomal protein S12 methylthiotransferase RimO"/>
    <property type="match status" value="1"/>
</dbReference>
<evidence type="ECO:0000259" key="10">
    <source>
        <dbReference type="PROSITE" id="PS51449"/>
    </source>
</evidence>
<evidence type="ECO:0000256" key="8">
    <source>
        <dbReference type="HAMAP-Rule" id="MF_01865"/>
    </source>
</evidence>
<evidence type="ECO:0000313" key="12">
    <source>
        <dbReference type="EMBL" id="PVY46027.1"/>
    </source>
</evidence>
<dbReference type="FunFam" id="3.80.30.20:FF:000001">
    <property type="entry name" value="tRNA-2-methylthio-N(6)-dimethylallyladenosine synthase 2"/>
    <property type="match status" value="1"/>
</dbReference>
<dbReference type="InterPro" id="IPR023404">
    <property type="entry name" value="rSAM_horseshoe"/>
</dbReference>
<dbReference type="InterPro" id="IPR005840">
    <property type="entry name" value="Ribosomal_uS12_MeSTrfase_RimO"/>
</dbReference>
<feature type="binding site" evidence="8">
    <location>
        <position position="92"/>
    </location>
    <ligand>
        <name>[4Fe-4S] cluster</name>
        <dbReference type="ChEBI" id="CHEBI:49883"/>
        <label>1</label>
    </ligand>
</feature>
<evidence type="ECO:0000256" key="5">
    <source>
        <dbReference type="ARBA" id="ARBA00022723"/>
    </source>
</evidence>
<evidence type="ECO:0000259" key="9">
    <source>
        <dbReference type="PROSITE" id="PS50926"/>
    </source>
</evidence>
<comment type="similarity">
    <text evidence="8">Belongs to the methylthiotransferase family. RimO subfamily.</text>
</comment>
<dbReference type="GO" id="GO:0035599">
    <property type="term" value="F:aspartic acid methylthiotransferase activity"/>
    <property type="evidence" value="ECO:0007669"/>
    <property type="project" value="TreeGrafter"/>
</dbReference>
<dbReference type="SFLD" id="SFLDF00274">
    <property type="entry name" value="ribosomal_protein_S12_methylth"/>
    <property type="match status" value="1"/>
</dbReference>
<name>A0A2U1BBR2_9BACT</name>
<evidence type="ECO:0000313" key="13">
    <source>
        <dbReference type="Proteomes" id="UP000245959"/>
    </source>
</evidence>
<evidence type="ECO:0000256" key="1">
    <source>
        <dbReference type="ARBA" id="ARBA00022485"/>
    </source>
</evidence>
<dbReference type="PROSITE" id="PS50926">
    <property type="entry name" value="TRAM"/>
    <property type="match status" value="1"/>
</dbReference>
<evidence type="ECO:0000256" key="2">
    <source>
        <dbReference type="ARBA" id="ARBA00022490"/>
    </source>
</evidence>
<dbReference type="PROSITE" id="PS51918">
    <property type="entry name" value="RADICAL_SAM"/>
    <property type="match status" value="1"/>
</dbReference>
<comment type="cofactor">
    <cofactor evidence="8">
        <name>[4Fe-4S] cluster</name>
        <dbReference type="ChEBI" id="CHEBI:49883"/>
    </cofactor>
    <text evidence="8">Binds 2 [4Fe-4S] clusters. One cluster is coordinated with 3 cysteines and an exchangeable S-adenosyl-L-methionine.</text>
</comment>
<keyword evidence="7 8" id="KW-0411">Iron-sulfur</keyword>
<dbReference type="EC" id="2.8.4.4" evidence="8"/>
<dbReference type="PANTHER" id="PTHR43837:SF1">
    <property type="entry name" value="RIBOSOMAL PROTEIN US12 METHYLTHIOTRANSFERASE RIMO"/>
    <property type="match status" value="1"/>
</dbReference>
<dbReference type="EMBL" id="QEKH01000001">
    <property type="protein sequence ID" value="PVY46027.1"/>
    <property type="molecule type" value="Genomic_DNA"/>
</dbReference>
<dbReference type="InterPro" id="IPR006638">
    <property type="entry name" value="Elp3/MiaA/NifB-like_rSAM"/>
</dbReference>
<evidence type="ECO:0000256" key="3">
    <source>
        <dbReference type="ARBA" id="ARBA00022679"/>
    </source>
</evidence>
<dbReference type="InterPro" id="IPR007197">
    <property type="entry name" value="rSAM"/>
</dbReference>
<dbReference type="Pfam" id="PF04055">
    <property type="entry name" value="Radical_SAM"/>
    <property type="match status" value="1"/>
</dbReference>
<comment type="catalytic activity">
    <reaction evidence="8">
        <text>L-aspartate(89)-[ribosomal protein uS12]-hydrogen + (sulfur carrier)-SH + AH2 + 2 S-adenosyl-L-methionine = 3-methylsulfanyl-L-aspartate(89)-[ribosomal protein uS12]-hydrogen + (sulfur carrier)-H + 5'-deoxyadenosine + L-methionine + A + S-adenosyl-L-homocysteine + 2 H(+)</text>
        <dbReference type="Rhea" id="RHEA:37087"/>
        <dbReference type="Rhea" id="RHEA-COMP:10460"/>
        <dbReference type="Rhea" id="RHEA-COMP:10461"/>
        <dbReference type="Rhea" id="RHEA-COMP:14737"/>
        <dbReference type="Rhea" id="RHEA-COMP:14739"/>
        <dbReference type="ChEBI" id="CHEBI:13193"/>
        <dbReference type="ChEBI" id="CHEBI:15378"/>
        <dbReference type="ChEBI" id="CHEBI:17319"/>
        <dbReference type="ChEBI" id="CHEBI:17499"/>
        <dbReference type="ChEBI" id="CHEBI:29917"/>
        <dbReference type="ChEBI" id="CHEBI:29961"/>
        <dbReference type="ChEBI" id="CHEBI:57844"/>
        <dbReference type="ChEBI" id="CHEBI:57856"/>
        <dbReference type="ChEBI" id="CHEBI:59789"/>
        <dbReference type="ChEBI" id="CHEBI:64428"/>
        <dbReference type="ChEBI" id="CHEBI:73599"/>
        <dbReference type="EC" id="2.8.4.4"/>
    </reaction>
</comment>
<reference evidence="12 13" key="1">
    <citation type="submission" date="2018-04" db="EMBL/GenBank/DDBJ databases">
        <title>Genomic Encyclopedia of Type Strains, Phase IV (KMG-IV): sequencing the most valuable type-strain genomes for metagenomic binning, comparative biology and taxonomic classification.</title>
        <authorList>
            <person name="Goeker M."/>
        </authorList>
    </citation>
    <scope>NUCLEOTIDE SEQUENCE [LARGE SCALE GENOMIC DNA]</scope>
    <source>
        <strain evidence="12 13">DSM 14823</strain>
    </source>
</reference>
<dbReference type="PANTHER" id="PTHR43837">
    <property type="entry name" value="RIBOSOMAL PROTEIN S12 METHYLTHIOTRANSFERASE RIMO"/>
    <property type="match status" value="1"/>
</dbReference>
<comment type="function">
    <text evidence="8">Catalyzes the methylthiolation of an aspartic acid residue of ribosomal protein uS12.</text>
</comment>
<dbReference type="SFLD" id="SFLDS00029">
    <property type="entry name" value="Radical_SAM"/>
    <property type="match status" value="1"/>
</dbReference>
<dbReference type="CDD" id="cd01335">
    <property type="entry name" value="Radical_SAM"/>
    <property type="match status" value="1"/>
</dbReference>
<dbReference type="SMART" id="SM00729">
    <property type="entry name" value="Elp3"/>
    <property type="match status" value="1"/>
</dbReference>
<dbReference type="Proteomes" id="UP000245959">
    <property type="component" value="Unassembled WGS sequence"/>
</dbReference>
<keyword evidence="3 8" id="KW-0808">Transferase</keyword>
<dbReference type="Pfam" id="PF18693">
    <property type="entry name" value="TRAM_2"/>
    <property type="match status" value="1"/>
</dbReference>
<dbReference type="InterPro" id="IPR020612">
    <property type="entry name" value="Methylthiotransferase_CS"/>
</dbReference>
<dbReference type="Gene3D" id="2.40.50.140">
    <property type="entry name" value="Nucleic acid-binding proteins"/>
    <property type="match status" value="1"/>
</dbReference>
<dbReference type="GO" id="GO:0006400">
    <property type="term" value="P:tRNA modification"/>
    <property type="evidence" value="ECO:0007669"/>
    <property type="project" value="InterPro"/>
</dbReference>
<keyword evidence="12" id="KW-0689">Ribosomal protein</keyword>
<feature type="domain" description="MTTase N-terminal" evidence="10">
    <location>
        <begin position="13"/>
        <end position="130"/>
    </location>
</feature>
<evidence type="ECO:0000256" key="7">
    <source>
        <dbReference type="ARBA" id="ARBA00023014"/>
    </source>
</evidence>
<dbReference type="Gene3D" id="3.40.50.12160">
    <property type="entry name" value="Methylthiotransferase, N-terminal domain"/>
    <property type="match status" value="1"/>
</dbReference>
<feature type="binding site" evidence="8">
    <location>
        <position position="58"/>
    </location>
    <ligand>
        <name>[4Fe-4S] cluster</name>
        <dbReference type="ChEBI" id="CHEBI:49883"/>
        <label>1</label>
    </ligand>
</feature>
<protein>
    <recommendedName>
        <fullName evidence="8">Ribosomal protein uS12 methylthiotransferase RimO</fullName>
        <shortName evidence="8">uS12 MTTase</shortName>
        <shortName evidence="8">uS12 methylthiotransferase</shortName>
        <ecNumber evidence="8">2.8.4.4</ecNumber>
    </recommendedName>
    <alternativeName>
        <fullName evidence="8">Ribosomal protein uS12 (aspartate-C(3))-methylthiotransferase</fullName>
    </alternativeName>
    <alternativeName>
        <fullName evidence="8">Ribosome maturation factor RimO</fullName>
    </alternativeName>
</protein>
<dbReference type="GO" id="GO:0005829">
    <property type="term" value="C:cytosol"/>
    <property type="evidence" value="ECO:0007669"/>
    <property type="project" value="TreeGrafter"/>
</dbReference>
<dbReference type="HAMAP" id="MF_01865">
    <property type="entry name" value="MTTase_RimO"/>
    <property type="match status" value="1"/>
</dbReference>
<dbReference type="InterPro" id="IPR038135">
    <property type="entry name" value="Methylthiotransferase_N_sf"/>
</dbReference>
<dbReference type="RefSeq" id="WP_116882416.1">
    <property type="nucleotide sequence ID" value="NZ_QEKH01000001.1"/>
</dbReference>
<dbReference type="InterPro" id="IPR013848">
    <property type="entry name" value="Methylthiotransferase_N"/>
</dbReference>
<dbReference type="SFLD" id="SFLDG01061">
    <property type="entry name" value="methylthiotransferase"/>
    <property type="match status" value="1"/>
</dbReference>
<accession>A0A2U1BBR2</accession>
<evidence type="ECO:0000256" key="6">
    <source>
        <dbReference type="ARBA" id="ARBA00023004"/>
    </source>
</evidence>
<dbReference type="GO" id="GO:0005840">
    <property type="term" value="C:ribosome"/>
    <property type="evidence" value="ECO:0007669"/>
    <property type="project" value="UniProtKB-KW"/>
</dbReference>
<organism evidence="12 13">
    <name type="scientific">Victivallis vadensis</name>
    <dbReference type="NCBI Taxonomy" id="172901"/>
    <lineage>
        <taxon>Bacteria</taxon>
        <taxon>Pseudomonadati</taxon>
        <taxon>Lentisphaerota</taxon>
        <taxon>Lentisphaeria</taxon>
        <taxon>Victivallales</taxon>
        <taxon>Victivallaceae</taxon>
        <taxon>Victivallis</taxon>
    </lineage>
</organism>
<dbReference type="InterPro" id="IPR005839">
    <property type="entry name" value="Methylthiotransferase"/>
</dbReference>
<dbReference type="Gene3D" id="3.80.30.20">
    <property type="entry name" value="tm_1862 like domain"/>
    <property type="match status" value="1"/>
</dbReference>
<feature type="domain" description="TRAM" evidence="9">
    <location>
        <begin position="386"/>
        <end position="452"/>
    </location>
</feature>
<evidence type="ECO:0000256" key="4">
    <source>
        <dbReference type="ARBA" id="ARBA00022691"/>
    </source>
</evidence>
<feature type="domain" description="Radical SAM core" evidence="11">
    <location>
        <begin position="151"/>
        <end position="383"/>
    </location>
</feature>
<evidence type="ECO:0000259" key="11">
    <source>
        <dbReference type="PROSITE" id="PS51918"/>
    </source>
</evidence>
<dbReference type="SUPFAM" id="SSF102114">
    <property type="entry name" value="Radical SAM enzymes"/>
    <property type="match status" value="1"/>
</dbReference>
<keyword evidence="1 8" id="KW-0004">4Fe-4S</keyword>
<comment type="subcellular location">
    <subcellularLocation>
        <location evidence="8">Cytoplasm</location>
    </subcellularLocation>
</comment>
<keyword evidence="2 8" id="KW-0963">Cytoplasm</keyword>
<keyword evidence="13" id="KW-1185">Reference proteome</keyword>
<dbReference type="PROSITE" id="PS51449">
    <property type="entry name" value="MTTASE_N"/>
    <property type="match status" value="1"/>
</dbReference>
<comment type="caution">
    <text evidence="12">The sequence shown here is derived from an EMBL/GenBank/DDBJ whole genome shotgun (WGS) entry which is preliminary data.</text>
</comment>
<dbReference type="SFLD" id="SFLDG01082">
    <property type="entry name" value="B12-binding_domain_containing"/>
    <property type="match status" value="1"/>
</dbReference>
<dbReference type="InterPro" id="IPR012340">
    <property type="entry name" value="NA-bd_OB-fold"/>
</dbReference>
<keyword evidence="5 8" id="KW-0479">Metal-binding</keyword>
<feature type="binding site" evidence="8">
    <location>
        <position position="172"/>
    </location>
    <ligand>
        <name>[4Fe-4S] cluster</name>
        <dbReference type="ChEBI" id="CHEBI:49883"/>
        <label>2</label>
        <note>4Fe-4S-S-AdoMet</note>
    </ligand>
</feature>
<dbReference type="GO" id="GO:0046872">
    <property type="term" value="F:metal ion binding"/>
    <property type="evidence" value="ECO:0007669"/>
    <property type="project" value="UniProtKB-KW"/>
</dbReference>
<dbReference type="InterPro" id="IPR002792">
    <property type="entry name" value="TRAM_dom"/>
</dbReference>
<dbReference type="PROSITE" id="PS01278">
    <property type="entry name" value="MTTASE_RADICAL"/>
    <property type="match status" value="1"/>
</dbReference>
<dbReference type="GeneID" id="78293753"/>
<dbReference type="GO" id="GO:0103039">
    <property type="term" value="F:protein methylthiotransferase activity"/>
    <property type="evidence" value="ECO:0007669"/>
    <property type="project" value="UniProtKB-EC"/>
</dbReference>
<dbReference type="GO" id="GO:0051539">
    <property type="term" value="F:4 iron, 4 sulfur cluster binding"/>
    <property type="evidence" value="ECO:0007669"/>
    <property type="project" value="UniProtKB-UniRule"/>
</dbReference>
<proteinExistence type="inferred from homology"/>
<sequence length="452" mass="50594">MSTAKNIPAQAGTALYLVSLGCSKNLVDTEVIAGTLLTSGRTLAFEPDEADLYVINTCAFIPAARDEAREAIEDGIVWKQEKPGRLLVVAGCLTEWDKDGSVRKEYPEVDLWTGVNQVAEIARLLDRQSTLPENAEEPVYLYDDCTPRLQLTLPHLAYLKIADGCNNRCTYCSIPGIRGRLRTRPMESVVREARNLIEGGVRELLVIAQDITVYGNDRPESGDTLARLLTALNALEGNFVIRLLYTHPAHYTEEFIDFMARGNTKVLPYLDIPLQHISDRILKQMNRHVTRKQTEELLTKLRERIPGLTLRTTFITGFPGETEEEYQELKSFAKKFKFERCGVFPYSPEPRTPAAAFPDQVPAELAEQRSTELMKQQISIMKKLSKNQVGKTVRVLVDDVDENGAVARGAMDAPEIDNVIYIPKPKRLKPGKFCLVKITGTDGCDLIAELVK</sequence>
<feature type="binding site" evidence="8">
    <location>
        <position position="165"/>
    </location>
    <ligand>
        <name>[4Fe-4S] cluster</name>
        <dbReference type="ChEBI" id="CHEBI:49883"/>
        <label>2</label>
        <note>4Fe-4S-S-AdoMet</note>
    </ligand>
</feature>
<dbReference type="AlphaFoldDB" id="A0A2U1BBR2"/>
<keyword evidence="4 8" id="KW-0949">S-adenosyl-L-methionine</keyword>
<dbReference type="InterPro" id="IPR058240">
    <property type="entry name" value="rSAM_sf"/>
</dbReference>
<dbReference type="NCBIfam" id="TIGR00089">
    <property type="entry name" value="MiaB/RimO family radical SAM methylthiotransferase"/>
    <property type="match status" value="1"/>
</dbReference>
<feature type="binding site" evidence="8">
    <location>
        <position position="22"/>
    </location>
    <ligand>
        <name>[4Fe-4S] cluster</name>
        <dbReference type="ChEBI" id="CHEBI:49883"/>
        <label>1</label>
    </ligand>
</feature>
<gene>
    <name evidence="8" type="primary">rimO</name>
    <name evidence="12" type="ORF">C8D82_101226</name>
</gene>
<keyword evidence="12" id="KW-0687">Ribonucleoprotein</keyword>
<feature type="binding site" evidence="8">
    <location>
        <position position="169"/>
    </location>
    <ligand>
        <name>[4Fe-4S] cluster</name>
        <dbReference type="ChEBI" id="CHEBI:49883"/>
        <label>2</label>
        <note>4Fe-4S-S-AdoMet</note>
    </ligand>
</feature>
<dbReference type="PROSITE" id="PS51257">
    <property type="entry name" value="PROKAR_LIPOPROTEIN"/>
    <property type="match status" value="1"/>
</dbReference>
<dbReference type="Pfam" id="PF00919">
    <property type="entry name" value="UPF0004"/>
    <property type="match status" value="1"/>
</dbReference>
<keyword evidence="6 8" id="KW-0408">Iron</keyword>